<keyword evidence="5 10" id="KW-0812">Transmembrane</keyword>
<dbReference type="InterPro" id="IPR011527">
    <property type="entry name" value="ABC1_TM_dom"/>
</dbReference>
<dbReference type="GO" id="GO:0034040">
    <property type="term" value="F:ATPase-coupled lipid transmembrane transporter activity"/>
    <property type="evidence" value="ECO:0007669"/>
    <property type="project" value="TreeGrafter"/>
</dbReference>
<comment type="caution">
    <text evidence="14">The sequence shown here is derived from an EMBL/GenBank/DDBJ whole genome shotgun (WGS) entry which is preliminary data.</text>
</comment>
<dbReference type="Pfam" id="PF00005">
    <property type="entry name" value="ABC_tran"/>
    <property type="match status" value="1"/>
</dbReference>
<evidence type="ECO:0000256" key="10">
    <source>
        <dbReference type="SAM" id="Phobius"/>
    </source>
</evidence>
<evidence type="ECO:0000256" key="6">
    <source>
        <dbReference type="ARBA" id="ARBA00022741"/>
    </source>
</evidence>
<dbReference type="InterPro" id="IPR027417">
    <property type="entry name" value="P-loop_NTPase"/>
</dbReference>
<keyword evidence="3" id="KW-0813">Transport</keyword>
<feature type="domain" description="ABC transporter" evidence="11">
    <location>
        <begin position="500"/>
        <end position="733"/>
    </location>
</feature>
<keyword evidence="7" id="KW-0067">ATP-binding</keyword>
<dbReference type="Gene3D" id="1.20.1560.10">
    <property type="entry name" value="ABC transporter type 1, transmembrane domain"/>
    <property type="match status" value="1"/>
</dbReference>
<feature type="transmembrane region" description="Helical" evidence="10">
    <location>
        <begin position="315"/>
        <end position="336"/>
    </location>
</feature>
<dbReference type="PANTHER" id="PTHR24221:SF606">
    <property type="entry name" value="COLICIN V SECRETION-PROCESSING ATP-BINDING PROTEIN"/>
    <property type="match status" value="1"/>
</dbReference>
<evidence type="ECO:0000256" key="7">
    <source>
        <dbReference type="ARBA" id="ARBA00022840"/>
    </source>
</evidence>
<evidence type="ECO:0000259" key="11">
    <source>
        <dbReference type="PROSITE" id="PS50893"/>
    </source>
</evidence>
<dbReference type="FunFam" id="3.40.50.300:FF:000299">
    <property type="entry name" value="ABC transporter ATP-binding protein/permease"/>
    <property type="match status" value="1"/>
</dbReference>
<dbReference type="SMART" id="SM00382">
    <property type="entry name" value="AAA"/>
    <property type="match status" value="1"/>
</dbReference>
<dbReference type="PANTHER" id="PTHR24221">
    <property type="entry name" value="ATP-BINDING CASSETTE SUB-FAMILY B"/>
    <property type="match status" value="1"/>
</dbReference>
<dbReference type="EMBL" id="JADQDO010000001">
    <property type="protein sequence ID" value="MBF9232362.1"/>
    <property type="molecule type" value="Genomic_DNA"/>
</dbReference>
<keyword evidence="9 10" id="KW-0472">Membrane</keyword>
<keyword evidence="8 10" id="KW-1133">Transmembrane helix</keyword>
<dbReference type="GO" id="GO:0005886">
    <property type="term" value="C:plasma membrane"/>
    <property type="evidence" value="ECO:0007669"/>
    <property type="project" value="UniProtKB-SubCell"/>
</dbReference>
<dbReference type="Gene3D" id="3.90.70.10">
    <property type="entry name" value="Cysteine proteinases"/>
    <property type="match status" value="1"/>
</dbReference>
<dbReference type="GO" id="GO:0016887">
    <property type="term" value="F:ATP hydrolysis activity"/>
    <property type="evidence" value="ECO:0007669"/>
    <property type="project" value="InterPro"/>
</dbReference>
<feature type="domain" description="ABC transmembrane type-1" evidence="12">
    <location>
        <begin position="186"/>
        <end position="465"/>
    </location>
</feature>
<dbReference type="InterPro" id="IPR003593">
    <property type="entry name" value="AAA+_ATPase"/>
</dbReference>
<dbReference type="GO" id="GO:0005524">
    <property type="term" value="F:ATP binding"/>
    <property type="evidence" value="ECO:0007669"/>
    <property type="project" value="UniProtKB-KW"/>
</dbReference>
<dbReference type="AlphaFoldDB" id="A0A931BJZ3"/>
<accession>A0A931BJZ3</accession>
<dbReference type="SUPFAM" id="SSF90123">
    <property type="entry name" value="ABC transporter transmembrane region"/>
    <property type="match status" value="1"/>
</dbReference>
<feature type="transmembrane region" description="Helical" evidence="10">
    <location>
        <begin position="218"/>
        <end position="237"/>
    </location>
</feature>
<proteinExistence type="inferred from homology"/>
<dbReference type="CDD" id="cd18567">
    <property type="entry name" value="ABC_6TM_CvaB_RaxB_like"/>
    <property type="match status" value="1"/>
</dbReference>
<dbReference type="InterPro" id="IPR003439">
    <property type="entry name" value="ABC_transporter-like_ATP-bd"/>
</dbReference>
<feature type="domain" description="Peptidase C39" evidence="13">
    <location>
        <begin position="33"/>
        <end position="152"/>
    </location>
</feature>
<dbReference type="InterPro" id="IPR005074">
    <property type="entry name" value="Peptidase_C39"/>
</dbReference>
<evidence type="ECO:0000256" key="8">
    <source>
        <dbReference type="ARBA" id="ARBA00022989"/>
    </source>
</evidence>
<dbReference type="InterPro" id="IPR033838">
    <property type="entry name" value="CvaB_peptidase"/>
</dbReference>
<evidence type="ECO:0000259" key="12">
    <source>
        <dbReference type="PROSITE" id="PS50929"/>
    </source>
</evidence>
<feature type="transmembrane region" description="Helical" evidence="10">
    <location>
        <begin position="186"/>
        <end position="206"/>
    </location>
</feature>
<dbReference type="Pfam" id="PF00664">
    <property type="entry name" value="ABC_membrane"/>
    <property type="match status" value="1"/>
</dbReference>
<evidence type="ECO:0000313" key="15">
    <source>
        <dbReference type="Proteomes" id="UP000599312"/>
    </source>
</evidence>
<evidence type="ECO:0000256" key="4">
    <source>
        <dbReference type="ARBA" id="ARBA00022475"/>
    </source>
</evidence>
<dbReference type="PROSITE" id="PS00211">
    <property type="entry name" value="ABC_TRANSPORTER_1"/>
    <property type="match status" value="1"/>
</dbReference>
<reference evidence="14" key="1">
    <citation type="submission" date="2020-11" db="EMBL/GenBank/DDBJ databases">
        <authorList>
            <person name="Kim M.K."/>
        </authorList>
    </citation>
    <scope>NUCLEOTIDE SEQUENCE</scope>
    <source>
        <strain evidence="14">BT350</strain>
    </source>
</reference>
<dbReference type="InterPro" id="IPR036640">
    <property type="entry name" value="ABC1_TM_sf"/>
</dbReference>
<dbReference type="Pfam" id="PF03412">
    <property type="entry name" value="Peptidase_C39"/>
    <property type="match status" value="1"/>
</dbReference>
<evidence type="ECO:0000256" key="9">
    <source>
        <dbReference type="ARBA" id="ARBA00023136"/>
    </source>
</evidence>
<dbReference type="PROSITE" id="PS50893">
    <property type="entry name" value="ABC_TRANSPORTER_2"/>
    <property type="match status" value="1"/>
</dbReference>
<organism evidence="14 15">
    <name type="scientific">Microvirga alba</name>
    <dbReference type="NCBI Taxonomy" id="2791025"/>
    <lineage>
        <taxon>Bacteria</taxon>
        <taxon>Pseudomonadati</taxon>
        <taxon>Pseudomonadota</taxon>
        <taxon>Alphaproteobacteria</taxon>
        <taxon>Hyphomicrobiales</taxon>
        <taxon>Methylobacteriaceae</taxon>
        <taxon>Microvirga</taxon>
    </lineage>
</organism>
<name>A0A931BJZ3_9HYPH</name>
<sequence length="736" mass="81196">MAFRTSSQCPGATVNVLNKIDFFGAPRLPTILQSEAAECGLACLAMIATYHGCEVDLISIRRKFSTSVRGATLKDVLAMARRLGMTGRGLRLEPEQLKDIATPCILHWDMNHFVVLKTVKGRRVTIHDPATGVRTYTLDEVGHHFTGIALELTPTTSFEKKKDVSKLALSSLWGRLTGIKRALGQALLLSAVLQIVALASPFYMQLVVDDAVMKGDRSLLTALAIGFTLLLLINVGTSWLRSQVLMFLGNALSFQMSANLFHHLLRLPLEWFEKRHIGDVVSRFGATGPIQSLITQGLIGAIVDGVMAVATLAMILIYSPILSLVVFAALALYALLRIASYHLFRRTQEEVIEAGAKESTTFIETARAIQSIKIFGREADREALWQNRRAATVNKGIKQARMSLGFSTANQLLYGLENVLVVYLGARAVVAGDLSVGMLYAFMSYKEQFLSKATGLIEMAIEYRMLDLYVTRLSDIALTKQEPGYDQQSALIEPQIEGAIELEDISYNYSETEPEVLSGVNFKVEPGEFVAITGPSGGGKTTLLKVMLGLFAPKTGSVLIDGVPLHHMGVQAFRSKIGVVMQDDQLLSGTIAENICFFDAHLDMEWLRRCASMARIDDEIMAMPMNYNTLIGDMGIALSGGQRQRVLLARALYRRPRILFMDEGTSSLDINKEREVNGALSQLNITRIVIAHRPDTIRAADRIVELRDKAVFELREIGSLPREDKFPRKAEALEAI</sequence>
<evidence type="ECO:0000256" key="1">
    <source>
        <dbReference type="ARBA" id="ARBA00004651"/>
    </source>
</evidence>
<evidence type="ECO:0000256" key="2">
    <source>
        <dbReference type="ARBA" id="ARBA00005417"/>
    </source>
</evidence>
<dbReference type="GO" id="GO:0006508">
    <property type="term" value="P:proteolysis"/>
    <property type="evidence" value="ECO:0007669"/>
    <property type="project" value="InterPro"/>
</dbReference>
<dbReference type="Proteomes" id="UP000599312">
    <property type="component" value="Unassembled WGS sequence"/>
</dbReference>
<keyword evidence="15" id="KW-1185">Reference proteome</keyword>
<dbReference type="GO" id="GO:0008234">
    <property type="term" value="F:cysteine-type peptidase activity"/>
    <property type="evidence" value="ECO:0007669"/>
    <property type="project" value="InterPro"/>
</dbReference>
<evidence type="ECO:0000313" key="14">
    <source>
        <dbReference type="EMBL" id="MBF9232362.1"/>
    </source>
</evidence>
<keyword evidence="6" id="KW-0547">Nucleotide-binding</keyword>
<dbReference type="CDD" id="cd02419">
    <property type="entry name" value="Peptidase_C39C"/>
    <property type="match status" value="1"/>
</dbReference>
<gene>
    <name evidence="14" type="ORF">I2H38_03100</name>
</gene>
<keyword evidence="4" id="KW-1003">Cell membrane</keyword>
<dbReference type="GO" id="GO:0140359">
    <property type="term" value="F:ABC-type transporter activity"/>
    <property type="evidence" value="ECO:0007669"/>
    <property type="project" value="InterPro"/>
</dbReference>
<evidence type="ECO:0000256" key="3">
    <source>
        <dbReference type="ARBA" id="ARBA00022448"/>
    </source>
</evidence>
<dbReference type="PROSITE" id="PS50929">
    <property type="entry name" value="ABC_TM1F"/>
    <property type="match status" value="1"/>
</dbReference>
<protein>
    <submittedName>
        <fullName evidence="14">Peptidase domain-containing ABC transporter</fullName>
    </submittedName>
</protein>
<comment type="similarity">
    <text evidence="2">Belongs to the ABC transporter superfamily.</text>
</comment>
<dbReference type="PROSITE" id="PS50990">
    <property type="entry name" value="PEPTIDASE_C39"/>
    <property type="match status" value="1"/>
</dbReference>
<dbReference type="SUPFAM" id="SSF52540">
    <property type="entry name" value="P-loop containing nucleoside triphosphate hydrolases"/>
    <property type="match status" value="1"/>
</dbReference>
<evidence type="ECO:0000259" key="13">
    <source>
        <dbReference type="PROSITE" id="PS50990"/>
    </source>
</evidence>
<evidence type="ECO:0000256" key="5">
    <source>
        <dbReference type="ARBA" id="ARBA00022692"/>
    </source>
</evidence>
<dbReference type="Gene3D" id="3.40.50.300">
    <property type="entry name" value="P-loop containing nucleotide triphosphate hydrolases"/>
    <property type="match status" value="1"/>
</dbReference>
<comment type="subcellular location">
    <subcellularLocation>
        <location evidence="1">Cell membrane</location>
        <topology evidence="1">Multi-pass membrane protein</topology>
    </subcellularLocation>
</comment>
<dbReference type="InterPro" id="IPR039421">
    <property type="entry name" value="Type_1_exporter"/>
</dbReference>
<dbReference type="InterPro" id="IPR017871">
    <property type="entry name" value="ABC_transporter-like_CS"/>
</dbReference>